<dbReference type="Proteomes" id="UP000675881">
    <property type="component" value="Chromosome 6"/>
</dbReference>
<dbReference type="AlphaFoldDB" id="A0A7R8CZ09"/>
<reference evidence="1" key="1">
    <citation type="submission" date="2021-02" db="EMBL/GenBank/DDBJ databases">
        <authorList>
            <person name="Bekaert M."/>
        </authorList>
    </citation>
    <scope>NUCLEOTIDE SEQUENCE</scope>
    <source>
        <strain evidence="1">IoA-00</strain>
    </source>
</reference>
<name>A0A7R8CZ09_LEPSM</name>
<proteinExistence type="predicted"/>
<evidence type="ECO:0000313" key="2">
    <source>
        <dbReference type="Proteomes" id="UP000675881"/>
    </source>
</evidence>
<gene>
    <name evidence="1" type="ORF">LSAA_11593</name>
</gene>
<evidence type="ECO:0000313" key="1">
    <source>
        <dbReference type="EMBL" id="CAF2972026.1"/>
    </source>
</evidence>
<protein>
    <submittedName>
        <fullName evidence="1">(salmon louse) hypothetical protein</fullName>
    </submittedName>
</protein>
<keyword evidence="2" id="KW-1185">Reference proteome</keyword>
<organism evidence="1 2">
    <name type="scientific">Lepeophtheirus salmonis</name>
    <name type="common">Salmon louse</name>
    <name type="synonym">Caligus salmonis</name>
    <dbReference type="NCBI Taxonomy" id="72036"/>
    <lineage>
        <taxon>Eukaryota</taxon>
        <taxon>Metazoa</taxon>
        <taxon>Ecdysozoa</taxon>
        <taxon>Arthropoda</taxon>
        <taxon>Crustacea</taxon>
        <taxon>Multicrustacea</taxon>
        <taxon>Hexanauplia</taxon>
        <taxon>Copepoda</taxon>
        <taxon>Siphonostomatoida</taxon>
        <taxon>Caligidae</taxon>
        <taxon>Lepeophtheirus</taxon>
    </lineage>
</organism>
<accession>A0A7R8CZ09</accession>
<dbReference type="EMBL" id="HG994585">
    <property type="protein sequence ID" value="CAF2972026.1"/>
    <property type="molecule type" value="Genomic_DNA"/>
</dbReference>
<sequence>MVKDGRGMKWLKVEVGLDLEGEALLFVVETHWRVIPLWGRDPSKSQISPWAVAESASTLTPVPPPPVYPTSTSTTSDLDRFFTMSESALPTTTRHTTTLASRQKTFRYYDYTSSFPRTSHPIPQRDYRQSFQSFLDMQHPQSLPYFKDPSAPNANKKLQFTIQLPYEALISKPFHDSLLRRRICIKCPGKRIVTRKRSMTVARGLQLHRRVPDLSQPKQYCRTMLKAPSLSVKKKEAVVKRKRYSDDPSKANIS</sequence>